<protein>
    <submittedName>
        <fullName evidence="1">Uncharacterized protein</fullName>
    </submittedName>
</protein>
<name>A0A1Q3BAN5_CEPFO</name>
<dbReference type="AlphaFoldDB" id="A0A1Q3BAN5"/>
<sequence length="110" mass="12794">MTFFLGDMLCPIQRPPRSFHTILKYQYFIHQFILHAWISFRHTIQLLSYPFCTNLSCKGIPYASMLFFKCLDHECFVVRSDRSMNPPIATFTCALGSHSPLVCLRSPQCI</sequence>
<dbReference type="Proteomes" id="UP000187406">
    <property type="component" value="Unassembled WGS sequence"/>
</dbReference>
<proteinExistence type="predicted"/>
<comment type="caution">
    <text evidence="1">The sequence shown here is derived from an EMBL/GenBank/DDBJ whole genome shotgun (WGS) entry which is preliminary data.</text>
</comment>
<dbReference type="EMBL" id="BDDD01000387">
    <property type="protein sequence ID" value="GAV65096.1"/>
    <property type="molecule type" value="Genomic_DNA"/>
</dbReference>
<reference evidence="2" key="1">
    <citation type="submission" date="2016-04" db="EMBL/GenBank/DDBJ databases">
        <title>Cephalotus genome sequencing.</title>
        <authorList>
            <person name="Fukushima K."/>
            <person name="Hasebe M."/>
            <person name="Fang X."/>
        </authorList>
    </citation>
    <scope>NUCLEOTIDE SEQUENCE [LARGE SCALE GENOMIC DNA]</scope>
    <source>
        <strain evidence="2">cv. St1</strain>
    </source>
</reference>
<evidence type="ECO:0000313" key="1">
    <source>
        <dbReference type="EMBL" id="GAV65096.1"/>
    </source>
</evidence>
<keyword evidence="2" id="KW-1185">Reference proteome</keyword>
<accession>A0A1Q3BAN5</accession>
<dbReference type="InParanoid" id="A0A1Q3BAN5"/>
<organism evidence="1 2">
    <name type="scientific">Cephalotus follicularis</name>
    <name type="common">Albany pitcher plant</name>
    <dbReference type="NCBI Taxonomy" id="3775"/>
    <lineage>
        <taxon>Eukaryota</taxon>
        <taxon>Viridiplantae</taxon>
        <taxon>Streptophyta</taxon>
        <taxon>Embryophyta</taxon>
        <taxon>Tracheophyta</taxon>
        <taxon>Spermatophyta</taxon>
        <taxon>Magnoliopsida</taxon>
        <taxon>eudicotyledons</taxon>
        <taxon>Gunneridae</taxon>
        <taxon>Pentapetalae</taxon>
        <taxon>rosids</taxon>
        <taxon>fabids</taxon>
        <taxon>Oxalidales</taxon>
        <taxon>Cephalotaceae</taxon>
        <taxon>Cephalotus</taxon>
    </lineage>
</organism>
<evidence type="ECO:0000313" key="2">
    <source>
        <dbReference type="Proteomes" id="UP000187406"/>
    </source>
</evidence>
<gene>
    <name evidence="1" type="ORF">CFOL_v3_08611</name>
</gene>